<evidence type="ECO:0000256" key="6">
    <source>
        <dbReference type="ARBA" id="ARBA00022967"/>
    </source>
</evidence>
<dbReference type="PROSITE" id="PS50999">
    <property type="entry name" value="COX2_TM"/>
    <property type="match status" value="1"/>
</dbReference>
<evidence type="ECO:0000256" key="1">
    <source>
        <dbReference type="ARBA" id="ARBA00004141"/>
    </source>
</evidence>
<gene>
    <name evidence="15" type="primary">ctaC</name>
    <name evidence="15" type="ordered locus">CHU_2207</name>
</gene>
<keyword evidence="8 12" id="KW-1133">Transmembrane helix</keyword>
<evidence type="ECO:0000256" key="7">
    <source>
        <dbReference type="ARBA" id="ARBA00022982"/>
    </source>
</evidence>
<evidence type="ECO:0000256" key="9">
    <source>
        <dbReference type="ARBA" id="ARBA00023136"/>
    </source>
</evidence>
<evidence type="ECO:0000256" key="11">
    <source>
        <dbReference type="RuleBase" id="RU004024"/>
    </source>
</evidence>
<evidence type="ECO:0000259" key="14">
    <source>
        <dbReference type="PROSITE" id="PS50999"/>
    </source>
</evidence>
<sequence>MINGRYQKTVGVGNTVNAFLFIVVFVTGVLAFYLSFMSARDKFLPEAASAHGVRTDMLFWVIMAVLTLAFLVTNALLYFFPYMYRFKEGNRGYFYPDNHTVERIWTIIPAIIMAGFVVYGYKEWHAITSPAPAGSEVIEIMGKQFAWQVRYPGADGQLGKYHFRKIDAVNEFGIDFNDTASYDDFIPMELHLPKGKNVSLHIRSRDVIHSVFLPHFRVKMDAVPGMPTKFWFTPTISTKEMREKTGNAEFNYELACTEVCGRGHYAMRFLVIVDEPADYEKWKASQKSWASLNAAYVATKAPNVLKEKYLKEFLPSETIAKTSVSDTLMTPEVVADSAHVDLKFSHE</sequence>
<evidence type="ECO:0000256" key="5">
    <source>
        <dbReference type="ARBA" id="ARBA00022692"/>
    </source>
</evidence>
<dbReference type="PANTHER" id="PTHR22888">
    <property type="entry name" value="CYTOCHROME C OXIDASE, SUBUNIT II"/>
    <property type="match status" value="1"/>
</dbReference>
<accession>A0A6N4SSP0</accession>
<dbReference type="CDD" id="cd13919">
    <property type="entry name" value="CuRO_HCO_II_like_5"/>
    <property type="match status" value="1"/>
</dbReference>
<keyword evidence="6" id="KW-1278">Translocase</keyword>
<dbReference type="GO" id="GO:0005507">
    <property type="term" value="F:copper ion binding"/>
    <property type="evidence" value="ECO:0007669"/>
    <property type="project" value="InterPro"/>
</dbReference>
<name>A0A6N4SSP0_CYTH3</name>
<feature type="transmembrane region" description="Helical" evidence="12">
    <location>
        <begin position="104"/>
        <end position="121"/>
    </location>
</feature>
<dbReference type="InterPro" id="IPR036257">
    <property type="entry name" value="Cyt_c_oxidase_su2_TM_sf"/>
</dbReference>
<keyword evidence="15" id="KW-0560">Oxidoreductase</keyword>
<comment type="cofactor">
    <cofactor evidence="11">
        <name>Cu cation</name>
        <dbReference type="ChEBI" id="CHEBI:23378"/>
    </cofactor>
    <text evidence="11">Binds a copper A center.</text>
</comment>
<reference evidence="15 16" key="1">
    <citation type="journal article" date="2007" name="Appl. Environ. Microbiol.">
        <title>Genome sequence of the cellulolytic gliding bacterium Cytophaga hutchinsonii.</title>
        <authorList>
            <person name="Xie G."/>
            <person name="Bruce D.C."/>
            <person name="Challacombe J.F."/>
            <person name="Chertkov O."/>
            <person name="Detter J.C."/>
            <person name="Gilna P."/>
            <person name="Han C.S."/>
            <person name="Lucas S."/>
            <person name="Misra M."/>
            <person name="Myers G.L."/>
            <person name="Richardson P."/>
            <person name="Tapia R."/>
            <person name="Thayer N."/>
            <person name="Thompson L.S."/>
            <person name="Brettin T.S."/>
            <person name="Henrissat B."/>
            <person name="Wilson D.B."/>
            <person name="McBride M.J."/>
        </authorList>
    </citation>
    <scope>NUCLEOTIDE SEQUENCE [LARGE SCALE GENOMIC DNA]</scope>
    <source>
        <strain evidence="16">ATCC 33406 / DSM 1761 / CIP 103989 / NBRC 15051 / NCIMB 9469 / D465</strain>
    </source>
</reference>
<keyword evidence="4 10" id="KW-0679">Respiratory chain</keyword>
<dbReference type="PANTHER" id="PTHR22888:SF9">
    <property type="entry name" value="CYTOCHROME C OXIDASE SUBUNIT 2"/>
    <property type="match status" value="1"/>
</dbReference>
<comment type="catalytic activity">
    <reaction evidence="11">
        <text>4 Fe(II)-[cytochrome c] + O2 + 8 H(+)(in) = 4 Fe(III)-[cytochrome c] + 2 H2O + 4 H(+)(out)</text>
        <dbReference type="Rhea" id="RHEA:11436"/>
        <dbReference type="Rhea" id="RHEA-COMP:10350"/>
        <dbReference type="Rhea" id="RHEA-COMP:14399"/>
        <dbReference type="ChEBI" id="CHEBI:15377"/>
        <dbReference type="ChEBI" id="CHEBI:15378"/>
        <dbReference type="ChEBI" id="CHEBI:15379"/>
        <dbReference type="ChEBI" id="CHEBI:29033"/>
        <dbReference type="ChEBI" id="CHEBI:29034"/>
        <dbReference type="EC" id="7.1.1.9"/>
    </reaction>
</comment>
<comment type="similarity">
    <text evidence="2 10">Belongs to the cytochrome c oxidase subunit 2 family.</text>
</comment>
<evidence type="ECO:0000313" key="15">
    <source>
        <dbReference type="EMBL" id="ABG59470.1"/>
    </source>
</evidence>
<dbReference type="InterPro" id="IPR008972">
    <property type="entry name" value="Cupredoxin"/>
</dbReference>
<feature type="domain" description="Cytochrome oxidase subunit II copper A binding" evidence="13">
    <location>
        <begin position="133"/>
        <end position="285"/>
    </location>
</feature>
<organism evidence="15 16">
    <name type="scientific">Cytophaga hutchinsonii (strain ATCC 33406 / DSM 1761 / CIP 103989 / NBRC 15051 / NCIMB 9469 / D465)</name>
    <dbReference type="NCBI Taxonomy" id="269798"/>
    <lineage>
        <taxon>Bacteria</taxon>
        <taxon>Pseudomonadati</taxon>
        <taxon>Bacteroidota</taxon>
        <taxon>Cytophagia</taxon>
        <taxon>Cytophagales</taxon>
        <taxon>Cytophagaceae</taxon>
        <taxon>Cytophaga</taxon>
    </lineage>
</organism>
<keyword evidence="11" id="KW-0186">Copper</keyword>
<evidence type="ECO:0000256" key="2">
    <source>
        <dbReference type="ARBA" id="ARBA00007866"/>
    </source>
</evidence>
<evidence type="ECO:0000259" key="13">
    <source>
        <dbReference type="PROSITE" id="PS50857"/>
    </source>
</evidence>
<dbReference type="InterPro" id="IPR045187">
    <property type="entry name" value="CcO_II"/>
</dbReference>
<dbReference type="KEGG" id="chu:CHU_2207"/>
<dbReference type="InterPro" id="IPR011759">
    <property type="entry name" value="Cyt_c_oxidase_su2_TM_dom"/>
</dbReference>
<dbReference type="Gene3D" id="1.10.287.90">
    <property type="match status" value="1"/>
</dbReference>
<dbReference type="AlphaFoldDB" id="A0A6N4SSP0"/>
<comment type="subcellular location">
    <subcellularLocation>
        <location evidence="10">Cell membrane</location>
        <topology evidence="10">Multi-pass membrane protein</topology>
    </subcellularLocation>
    <subcellularLocation>
        <location evidence="1">Membrane</location>
        <topology evidence="1">Multi-pass membrane protein</topology>
    </subcellularLocation>
</comment>
<proteinExistence type="inferred from homology"/>
<dbReference type="GO" id="GO:0042773">
    <property type="term" value="P:ATP synthesis coupled electron transport"/>
    <property type="evidence" value="ECO:0007669"/>
    <property type="project" value="TreeGrafter"/>
</dbReference>
<dbReference type="Proteomes" id="UP000001822">
    <property type="component" value="Chromosome"/>
</dbReference>
<dbReference type="InterPro" id="IPR002429">
    <property type="entry name" value="CcO_II-like_C"/>
</dbReference>
<dbReference type="Pfam" id="PF00116">
    <property type="entry name" value="COX2"/>
    <property type="match status" value="1"/>
</dbReference>
<comment type="function">
    <text evidence="11">Subunits I and II form the functional core of the enzyme complex. Electrons originating in cytochrome c are transferred via heme a and Cu(A) to the binuclear center formed by heme a3 and Cu(B).</text>
</comment>
<dbReference type="PRINTS" id="PR01166">
    <property type="entry name" value="CYCOXIDASEII"/>
</dbReference>
<feature type="transmembrane region" description="Helical" evidence="12">
    <location>
        <begin position="57"/>
        <end position="84"/>
    </location>
</feature>
<dbReference type="GO" id="GO:0005886">
    <property type="term" value="C:plasma membrane"/>
    <property type="evidence" value="ECO:0007669"/>
    <property type="project" value="UniProtKB-SubCell"/>
</dbReference>
<evidence type="ECO:0000313" key="16">
    <source>
        <dbReference type="Proteomes" id="UP000001822"/>
    </source>
</evidence>
<dbReference type="EC" id="7.1.1.9" evidence="11"/>
<dbReference type="Pfam" id="PF02790">
    <property type="entry name" value="COX2_TM"/>
    <property type="match status" value="1"/>
</dbReference>
<keyword evidence="7 10" id="KW-0249">Electron transport</keyword>
<evidence type="ECO:0000256" key="3">
    <source>
        <dbReference type="ARBA" id="ARBA00022448"/>
    </source>
</evidence>
<keyword evidence="3 10" id="KW-0813">Transport</keyword>
<keyword evidence="16" id="KW-1185">Reference proteome</keyword>
<feature type="domain" description="Cytochrome oxidase subunit II transmembrane region profile" evidence="14">
    <location>
        <begin position="36"/>
        <end position="131"/>
    </location>
</feature>
<feature type="transmembrane region" description="Helical" evidence="12">
    <location>
        <begin position="16"/>
        <end position="36"/>
    </location>
</feature>
<keyword evidence="9 12" id="KW-0472">Membrane</keyword>
<evidence type="ECO:0000256" key="10">
    <source>
        <dbReference type="RuleBase" id="RU000456"/>
    </source>
</evidence>
<keyword evidence="11" id="KW-0479">Metal-binding</keyword>
<dbReference type="GO" id="GO:0016491">
    <property type="term" value="F:oxidoreductase activity"/>
    <property type="evidence" value="ECO:0007669"/>
    <property type="project" value="UniProtKB-KW"/>
</dbReference>
<evidence type="ECO:0000256" key="4">
    <source>
        <dbReference type="ARBA" id="ARBA00022660"/>
    </source>
</evidence>
<protein>
    <recommendedName>
        <fullName evidence="11">Cytochrome c oxidase subunit 2</fullName>
        <ecNumber evidence="11">7.1.1.9</ecNumber>
    </recommendedName>
</protein>
<dbReference type="SUPFAM" id="SSF81464">
    <property type="entry name" value="Cytochrome c oxidase subunit II-like, transmembrane region"/>
    <property type="match status" value="1"/>
</dbReference>
<dbReference type="EMBL" id="CP000383">
    <property type="protein sequence ID" value="ABG59470.1"/>
    <property type="molecule type" value="Genomic_DNA"/>
</dbReference>
<dbReference type="PROSITE" id="PS50857">
    <property type="entry name" value="COX2_CUA"/>
    <property type="match status" value="1"/>
</dbReference>
<dbReference type="GO" id="GO:0004129">
    <property type="term" value="F:cytochrome-c oxidase activity"/>
    <property type="evidence" value="ECO:0007669"/>
    <property type="project" value="UniProtKB-EC"/>
</dbReference>
<dbReference type="Gene3D" id="2.60.40.420">
    <property type="entry name" value="Cupredoxins - blue copper proteins"/>
    <property type="match status" value="1"/>
</dbReference>
<evidence type="ECO:0000256" key="8">
    <source>
        <dbReference type="ARBA" id="ARBA00022989"/>
    </source>
</evidence>
<dbReference type="SUPFAM" id="SSF49503">
    <property type="entry name" value="Cupredoxins"/>
    <property type="match status" value="1"/>
</dbReference>
<keyword evidence="5 10" id="KW-0812">Transmembrane</keyword>
<evidence type="ECO:0000256" key="12">
    <source>
        <dbReference type="SAM" id="Phobius"/>
    </source>
</evidence>